<keyword evidence="3" id="KW-1133">Transmembrane helix</keyword>
<feature type="region of interest" description="Disordered" evidence="2">
    <location>
        <begin position="72"/>
        <end position="108"/>
    </location>
</feature>
<name>A0A9X2IUA7_9MICO</name>
<keyword evidence="6" id="KW-1185">Reference proteome</keyword>
<keyword evidence="1" id="KW-0175">Coiled coil</keyword>
<keyword evidence="3" id="KW-0812">Transmembrane</keyword>
<dbReference type="Pfam" id="PF14257">
    <property type="entry name" value="DUF4349"/>
    <property type="match status" value="1"/>
</dbReference>
<keyword evidence="3" id="KW-0472">Membrane</keyword>
<comment type="caution">
    <text evidence="5">The sequence shown here is derived from an EMBL/GenBank/DDBJ whole genome shotgun (WGS) entry which is preliminary data.</text>
</comment>
<reference evidence="5" key="1">
    <citation type="submission" date="2022-06" db="EMBL/GenBank/DDBJ databases">
        <title>Whole genome shotgun sequencing (WGS) of Rathayibacter sp. ZW T2_19, isolated from stored onions (Allium cepa).</title>
        <authorList>
            <person name="Stoll D.A."/>
            <person name="Huch M."/>
        </authorList>
    </citation>
    <scope>NUCLEOTIDE SEQUENCE</scope>
    <source>
        <strain evidence="5">ZW T2_19</strain>
    </source>
</reference>
<feature type="transmembrane region" description="Helical" evidence="3">
    <location>
        <begin position="335"/>
        <end position="359"/>
    </location>
</feature>
<dbReference type="AlphaFoldDB" id="A0A9X2IUA7"/>
<evidence type="ECO:0000256" key="2">
    <source>
        <dbReference type="SAM" id="MobiDB-lite"/>
    </source>
</evidence>
<evidence type="ECO:0000313" key="5">
    <source>
        <dbReference type="EMBL" id="MCM6762479.1"/>
    </source>
</evidence>
<dbReference type="EMBL" id="JAMRYM010000028">
    <property type="protein sequence ID" value="MCM6762479.1"/>
    <property type="molecule type" value="Genomic_DNA"/>
</dbReference>
<evidence type="ECO:0000256" key="3">
    <source>
        <dbReference type="SAM" id="Phobius"/>
    </source>
</evidence>
<dbReference type="RefSeq" id="WP_251945131.1">
    <property type="nucleotide sequence ID" value="NZ_JAMRYM010000028.1"/>
</dbReference>
<evidence type="ECO:0000313" key="6">
    <source>
        <dbReference type="Proteomes" id="UP001155240"/>
    </source>
</evidence>
<dbReference type="InterPro" id="IPR025645">
    <property type="entry name" value="DUF4349"/>
</dbReference>
<feature type="transmembrane region" description="Helical" evidence="3">
    <location>
        <begin position="41"/>
        <end position="62"/>
    </location>
</feature>
<sequence>MTESPVLLPPLDDERVSAIETRLFRALAVQRQARALRRRRAVAISGVAAGLLALAVVVGPLVSVNGITTGASDSAAVAPEPAGGGEVGSGGAGVDPATGGSEQSAPFVPGRADGPPADGAVEATTREIVSTAAATLRTGSVDEAIRTLSAGASALGGYVERSSTSDQVVQGATDAEASAVEDGSVGLPYPQPLPDGAGSITIRVPSDRLAEARDSLDSLGTVTASTLDQQDVTLEAVDLRARSEAASASVDRLTQLIAQAGSLADLLAAESALTERQGELESIEQQLTALENRVALASLTVTVLPEEAVTSADPAGFLDGLATGWSGLVAAGNAALIGIGFLLPWLVVAALVAAVVLAIRRRRTPPPPGAPDELG</sequence>
<dbReference type="Proteomes" id="UP001155240">
    <property type="component" value="Unassembled WGS sequence"/>
</dbReference>
<accession>A0A9X2IUA7</accession>
<organism evidence="5 6">
    <name type="scientific">Rathayibacter rubneri</name>
    <dbReference type="NCBI Taxonomy" id="2950106"/>
    <lineage>
        <taxon>Bacteria</taxon>
        <taxon>Bacillati</taxon>
        <taxon>Actinomycetota</taxon>
        <taxon>Actinomycetes</taxon>
        <taxon>Micrococcales</taxon>
        <taxon>Microbacteriaceae</taxon>
        <taxon>Rathayibacter</taxon>
    </lineage>
</organism>
<proteinExistence type="predicted"/>
<feature type="compositionally biased region" description="Gly residues" evidence="2">
    <location>
        <begin position="82"/>
        <end position="93"/>
    </location>
</feature>
<feature type="region of interest" description="Disordered" evidence="2">
    <location>
        <begin position="159"/>
        <end position="197"/>
    </location>
</feature>
<evidence type="ECO:0000259" key="4">
    <source>
        <dbReference type="Pfam" id="PF14257"/>
    </source>
</evidence>
<feature type="domain" description="DUF4349" evidence="4">
    <location>
        <begin position="126"/>
        <end position="356"/>
    </location>
</feature>
<feature type="compositionally biased region" description="Polar residues" evidence="2">
    <location>
        <begin position="161"/>
        <end position="170"/>
    </location>
</feature>
<gene>
    <name evidence="5" type="ORF">NB037_08625</name>
</gene>
<protein>
    <submittedName>
        <fullName evidence="5">DUF4349 domain-containing protein</fullName>
    </submittedName>
</protein>
<evidence type="ECO:0000256" key="1">
    <source>
        <dbReference type="SAM" id="Coils"/>
    </source>
</evidence>
<feature type="coiled-coil region" evidence="1">
    <location>
        <begin position="266"/>
        <end position="300"/>
    </location>
</feature>